<evidence type="ECO:0000313" key="1">
    <source>
        <dbReference type="EMBL" id="KAJ8687022.1"/>
    </source>
</evidence>
<proteinExistence type="predicted"/>
<gene>
    <name evidence="1" type="ORF">QAD02_022816</name>
</gene>
<organism evidence="1 2">
    <name type="scientific">Eretmocerus hayati</name>
    <dbReference type="NCBI Taxonomy" id="131215"/>
    <lineage>
        <taxon>Eukaryota</taxon>
        <taxon>Metazoa</taxon>
        <taxon>Ecdysozoa</taxon>
        <taxon>Arthropoda</taxon>
        <taxon>Hexapoda</taxon>
        <taxon>Insecta</taxon>
        <taxon>Pterygota</taxon>
        <taxon>Neoptera</taxon>
        <taxon>Endopterygota</taxon>
        <taxon>Hymenoptera</taxon>
        <taxon>Apocrita</taxon>
        <taxon>Proctotrupomorpha</taxon>
        <taxon>Chalcidoidea</taxon>
        <taxon>Aphelinidae</taxon>
        <taxon>Aphelininae</taxon>
        <taxon>Eretmocerus</taxon>
    </lineage>
</organism>
<accession>A0ACC2PU98</accession>
<keyword evidence="2" id="KW-1185">Reference proteome</keyword>
<evidence type="ECO:0000313" key="2">
    <source>
        <dbReference type="Proteomes" id="UP001239111"/>
    </source>
</evidence>
<protein>
    <submittedName>
        <fullName evidence="1">Uncharacterized protein</fullName>
    </submittedName>
</protein>
<reference evidence="1" key="1">
    <citation type="submission" date="2023-04" db="EMBL/GenBank/DDBJ databases">
        <title>A chromosome-level genome assembly of the parasitoid wasp Eretmocerus hayati.</title>
        <authorList>
            <person name="Zhong Y."/>
            <person name="Liu S."/>
            <person name="Liu Y."/>
        </authorList>
    </citation>
    <scope>NUCLEOTIDE SEQUENCE</scope>
    <source>
        <strain evidence="1">ZJU_SS_LIU_2023</strain>
    </source>
</reference>
<sequence length="559" mass="62201">MLPKGASFLLALALSVALVSAQSHSLNRFLDEYASKVRRPTEKPQPYNSKEDEDSQKPHLQANIEKLSINGYGQHEHEGGLGSSPQPQQNETAKKQKLYNSNSPSDDRNGGWVTLDAVPWSKSKISRWQPNSMTQEPWPTDNKPYDKPNSNKFWDPEYSSRPSYESNKPWQNKLTKPGWPDNSPSSSNKPWHSQDRPRPNRPYQSSDKYDENPGEAQKWPPERQPWERYPESSRPHSPLDADIITDDGPPNFPKWDRPSEQSINEFADNVICTEIEDLRISTGSVKLLGTSGRKPSYTHHVDSYINEPNGWNDRNDYGGLGPSKFPTRPGLNLGPGDDYYNNNDRPHFSHYHYPSSGASAGGSHQGLHSQRHPPNYPFSGNGEWVLLSTNRGYSKSRQRSLKFDALNATIASGDKRKQGDENEAPVHSMTSNRQVRLMVLPPIDGTNTTTSHGGMLEVEKTFKTVDQSKAEYDAAKGLNEKANGKPNSSSTKAPISNVNRPTQQAAAASPGNSAVLAAVGAGMVPATMAMVLPMVLGRKKRQTSVRLESWPSQPRTNQM</sequence>
<name>A0ACC2PU98_9HYME</name>
<dbReference type="EMBL" id="CM056741">
    <property type="protein sequence ID" value="KAJ8687022.1"/>
    <property type="molecule type" value="Genomic_DNA"/>
</dbReference>
<comment type="caution">
    <text evidence="1">The sequence shown here is derived from an EMBL/GenBank/DDBJ whole genome shotgun (WGS) entry which is preliminary data.</text>
</comment>
<dbReference type="Proteomes" id="UP001239111">
    <property type="component" value="Chromosome 1"/>
</dbReference>